<evidence type="ECO:0000256" key="7">
    <source>
        <dbReference type="RuleBase" id="RU363032"/>
    </source>
</evidence>
<evidence type="ECO:0000256" key="4">
    <source>
        <dbReference type="ARBA" id="ARBA00022692"/>
    </source>
</evidence>
<dbReference type="Pfam" id="PF00528">
    <property type="entry name" value="BPD_transp_1"/>
    <property type="match status" value="2"/>
</dbReference>
<dbReference type="SUPFAM" id="SSF161098">
    <property type="entry name" value="MetI-like"/>
    <property type="match status" value="2"/>
</dbReference>
<comment type="caution">
    <text evidence="9">The sequence shown here is derived from an EMBL/GenBank/DDBJ whole genome shotgun (WGS) entry which is preliminary data.</text>
</comment>
<dbReference type="RefSeq" id="WP_188670373.1">
    <property type="nucleotide sequence ID" value="NZ_BMKA01000001.1"/>
</dbReference>
<sequence length="554" mass="59541">MVETSDIAPVTSAPRRRRYGLDGWTLLGLCIALLVILPVATVFWLAFFPRENIWPHLLATTLPRYMTNSVIMMAGVGLLAGVVGTLSAWLIVMYRFPGRNVLQWGLLLPLSIPAYIAAFAVVDFLEYAGPLQTGLRALFGWVTPRDYMFPEIRSRGIAIIVLAGALYPYVYFLTRSVFRTQSGAAIEVSRALGCGPVASFLRVGLPLARPAIAAGVAIVMMETLNEFGAMEFFAVQTLTTGIFTVWLEASNAGGAAQLACVILVFVTVLVLLEKLSRRRIKFHETARNMRPPERQHLRGTKGIVASLFCTLPVLVGFVLPIAILADHALGRAKLWSDPFLWQATLRTVLIAGGAAAITVVAGVLLVFSVRLFRHNGLSRILPVTTIGYAAPGAVLGLGFLIPLSMLDHRVADGIQWLTGFDPGLLLVGSVGAIMLAYCVRFFAIAVGTVDAAFTKISPSLGMASRSLGQSPRQTLIRLYAPMIKGAVATAALLIFVDSVKELPATLLLYSKTTLATSAYQHASLEDIEGAAPAALVIVLISLIAVAIVSLTNRD</sequence>
<evidence type="ECO:0000256" key="1">
    <source>
        <dbReference type="ARBA" id="ARBA00004651"/>
    </source>
</evidence>
<feature type="transmembrane region" description="Helical" evidence="7">
    <location>
        <begin position="303"/>
        <end position="325"/>
    </location>
</feature>
<dbReference type="CDD" id="cd06261">
    <property type="entry name" value="TM_PBP2"/>
    <property type="match status" value="2"/>
</dbReference>
<feature type="transmembrane region" description="Helical" evidence="7">
    <location>
        <begin position="345"/>
        <end position="368"/>
    </location>
</feature>
<evidence type="ECO:0000256" key="2">
    <source>
        <dbReference type="ARBA" id="ARBA00022448"/>
    </source>
</evidence>
<keyword evidence="6 7" id="KW-0472">Membrane</keyword>
<evidence type="ECO:0000256" key="3">
    <source>
        <dbReference type="ARBA" id="ARBA00022475"/>
    </source>
</evidence>
<dbReference type="FunFam" id="1.10.3720.10:FF:000088">
    <property type="entry name" value="Iron(III) ABC transporter, permease protein"/>
    <property type="match status" value="1"/>
</dbReference>
<dbReference type="PROSITE" id="PS50928">
    <property type="entry name" value="ABC_TM1"/>
    <property type="match status" value="2"/>
</dbReference>
<dbReference type="Proteomes" id="UP000628017">
    <property type="component" value="Unassembled WGS sequence"/>
</dbReference>
<keyword evidence="10" id="KW-1185">Reference proteome</keyword>
<organism evidence="9 10">
    <name type="scientific">Neptunicoccus cionae</name>
    <dbReference type="NCBI Taxonomy" id="2035344"/>
    <lineage>
        <taxon>Bacteria</taxon>
        <taxon>Pseudomonadati</taxon>
        <taxon>Pseudomonadota</taxon>
        <taxon>Alphaproteobacteria</taxon>
        <taxon>Rhodobacterales</taxon>
        <taxon>Paracoccaceae</taxon>
        <taxon>Neptunicoccus</taxon>
    </lineage>
</organism>
<accession>A0A916VMP8</accession>
<feature type="transmembrane region" description="Helical" evidence="7">
    <location>
        <begin position="104"/>
        <end position="125"/>
    </location>
</feature>
<evidence type="ECO:0000256" key="5">
    <source>
        <dbReference type="ARBA" id="ARBA00022989"/>
    </source>
</evidence>
<keyword evidence="2 7" id="KW-0813">Transport</keyword>
<feature type="transmembrane region" description="Helical" evidence="7">
    <location>
        <begin position="380"/>
        <end position="403"/>
    </location>
</feature>
<feature type="transmembrane region" description="Helical" evidence="7">
    <location>
        <begin position="474"/>
        <end position="496"/>
    </location>
</feature>
<protein>
    <submittedName>
        <fullName evidence="9">Iron ABC transporter permease</fullName>
    </submittedName>
</protein>
<gene>
    <name evidence="9" type="ORF">GCM10011498_03780</name>
</gene>
<feature type="transmembrane region" description="Helical" evidence="7">
    <location>
        <begin position="152"/>
        <end position="172"/>
    </location>
</feature>
<dbReference type="PANTHER" id="PTHR30183">
    <property type="entry name" value="MOLYBDENUM TRANSPORT SYSTEM PERMEASE PROTEIN MODB"/>
    <property type="match status" value="1"/>
</dbReference>
<dbReference type="EMBL" id="BMKA01000001">
    <property type="protein sequence ID" value="GGA07159.1"/>
    <property type="molecule type" value="Genomic_DNA"/>
</dbReference>
<evidence type="ECO:0000259" key="8">
    <source>
        <dbReference type="PROSITE" id="PS50928"/>
    </source>
</evidence>
<feature type="transmembrane region" description="Helical" evidence="7">
    <location>
        <begin position="69"/>
        <end position="92"/>
    </location>
</feature>
<feature type="transmembrane region" description="Helical" evidence="7">
    <location>
        <begin position="423"/>
        <end position="453"/>
    </location>
</feature>
<keyword evidence="4 7" id="KW-0812">Transmembrane</keyword>
<feature type="transmembrane region" description="Helical" evidence="7">
    <location>
        <begin position="24"/>
        <end position="49"/>
    </location>
</feature>
<evidence type="ECO:0000256" key="6">
    <source>
        <dbReference type="ARBA" id="ARBA00023136"/>
    </source>
</evidence>
<keyword evidence="3" id="KW-1003">Cell membrane</keyword>
<feature type="domain" description="ABC transmembrane type-1" evidence="8">
    <location>
        <begin position="344"/>
        <end position="548"/>
    </location>
</feature>
<keyword evidence="5 7" id="KW-1133">Transmembrane helix</keyword>
<reference evidence="9" key="1">
    <citation type="journal article" date="2014" name="Int. J. Syst. Evol. Microbiol.">
        <title>Complete genome sequence of Corynebacterium casei LMG S-19264T (=DSM 44701T), isolated from a smear-ripened cheese.</title>
        <authorList>
            <consortium name="US DOE Joint Genome Institute (JGI-PGF)"/>
            <person name="Walter F."/>
            <person name="Albersmeier A."/>
            <person name="Kalinowski J."/>
            <person name="Ruckert C."/>
        </authorList>
    </citation>
    <scope>NUCLEOTIDE SEQUENCE</scope>
    <source>
        <strain evidence="9">CGMCC 1.15880</strain>
    </source>
</reference>
<dbReference type="AlphaFoldDB" id="A0A916VMP8"/>
<dbReference type="InterPro" id="IPR000515">
    <property type="entry name" value="MetI-like"/>
</dbReference>
<dbReference type="PANTHER" id="PTHR30183:SF2">
    <property type="entry name" value="IRON UTILIZATION PROTEIN"/>
    <property type="match status" value="1"/>
</dbReference>
<proteinExistence type="inferred from homology"/>
<evidence type="ECO:0000313" key="10">
    <source>
        <dbReference type="Proteomes" id="UP000628017"/>
    </source>
</evidence>
<reference evidence="9" key="2">
    <citation type="submission" date="2020-09" db="EMBL/GenBank/DDBJ databases">
        <authorList>
            <person name="Sun Q."/>
            <person name="Zhou Y."/>
        </authorList>
    </citation>
    <scope>NUCLEOTIDE SEQUENCE</scope>
    <source>
        <strain evidence="9">CGMCC 1.15880</strain>
    </source>
</reference>
<name>A0A916VMP8_9RHOB</name>
<dbReference type="GO" id="GO:0005886">
    <property type="term" value="C:plasma membrane"/>
    <property type="evidence" value="ECO:0007669"/>
    <property type="project" value="UniProtKB-SubCell"/>
</dbReference>
<comment type="similarity">
    <text evidence="7">Belongs to the binding-protein-dependent transport system permease family.</text>
</comment>
<feature type="domain" description="ABC transmembrane type-1" evidence="8">
    <location>
        <begin position="66"/>
        <end position="273"/>
    </location>
</feature>
<comment type="subcellular location">
    <subcellularLocation>
        <location evidence="1 7">Cell membrane</location>
        <topology evidence="1 7">Multi-pass membrane protein</topology>
    </subcellularLocation>
</comment>
<evidence type="ECO:0000313" key="9">
    <source>
        <dbReference type="EMBL" id="GGA07159.1"/>
    </source>
</evidence>
<dbReference type="Gene3D" id="1.10.3720.10">
    <property type="entry name" value="MetI-like"/>
    <property type="match status" value="2"/>
</dbReference>
<dbReference type="GO" id="GO:0055085">
    <property type="term" value="P:transmembrane transport"/>
    <property type="evidence" value="ECO:0007669"/>
    <property type="project" value="InterPro"/>
</dbReference>
<feature type="transmembrane region" description="Helical" evidence="7">
    <location>
        <begin position="530"/>
        <end position="550"/>
    </location>
</feature>
<dbReference type="InterPro" id="IPR035906">
    <property type="entry name" value="MetI-like_sf"/>
</dbReference>
<feature type="transmembrane region" description="Helical" evidence="7">
    <location>
        <begin position="253"/>
        <end position="272"/>
    </location>
</feature>